<organism evidence="1 2">
    <name type="scientific">Ruegeria aquimaris</name>
    <dbReference type="NCBI Taxonomy" id="2984333"/>
    <lineage>
        <taxon>Bacteria</taxon>
        <taxon>Pseudomonadati</taxon>
        <taxon>Pseudomonadota</taxon>
        <taxon>Alphaproteobacteria</taxon>
        <taxon>Rhodobacterales</taxon>
        <taxon>Roseobacteraceae</taxon>
        <taxon>Ruegeria</taxon>
    </lineage>
</organism>
<proteinExistence type="predicted"/>
<name>A0ABT3APT4_9RHOB</name>
<sequence length="98" mass="11095">MSDENQLHWNHTICPDTLEALAYSRSSELLNLGFDLPAAHLFAMLENTHRQQLAKSIGADAALLARLEWDITEKQFSCRLVPETLPNDLGKRLFQGFV</sequence>
<dbReference type="Proteomes" id="UP001320899">
    <property type="component" value="Unassembled WGS sequence"/>
</dbReference>
<reference evidence="1 2" key="1">
    <citation type="submission" date="2022-10" db="EMBL/GenBank/DDBJ databases">
        <title>Ruegeria sp. nov., isolated from ocean surface sediments.</title>
        <authorList>
            <person name="He W."/>
            <person name="Xue H.-P."/>
            <person name="Zhang D.-F."/>
        </authorList>
    </citation>
    <scope>NUCLEOTIDE SEQUENCE [LARGE SCALE GENOMIC DNA]</scope>
    <source>
        <strain evidence="1 2">XHP0148</strain>
    </source>
</reference>
<comment type="caution">
    <text evidence="1">The sequence shown here is derived from an EMBL/GenBank/DDBJ whole genome shotgun (WGS) entry which is preliminary data.</text>
</comment>
<accession>A0ABT3APT4</accession>
<dbReference type="EMBL" id="JAOWLB010000020">
    <property type="protein sequence ID" value="MCV2890683.1"/>
    <property type="molecule type" value="Genomic_DNA"/>
</dbReference>
<gene>
    <name evidence="1" type="ORF">OE747_20285</name>
</gene>
<dbReference type="RefSeq" id="WP_263830306.1">
    <property type="nucleotide sequence ID" value="NZ_JAOWLB010000020.1"/>
</dbReference>
<protein>
    <submittedName>
        <fullName evidence="1">Uncharacterized protein</fullName>
    </submittedName>
</protein>
<evidence type="ECO:0000313" key="2">
    <source>
        <dbReference type="Proteomes" id="UP001320899"/>
    </source>
</evidence>
<evidence type="ECO:0000313" key="1">
    <source>
        <dbReference type="EMBL" id="MCV2890683.1"/>
    </source>
</evidence>
<keyword evidence="2" id="KW-1185">Reference proteome</keyword>